<name>A0A6J8CSE3_MYTCO</name>
<dbReference type="OrthoDB" id="10374843at2759"/>
<keyword evidence="2" id="KW-1133">Transmembrane helix</keyword>
<protein>
    <recommendedName>
        <fullName evidence="6">Cysteine and tyrosine-rich protein 1</fullName>
    </recommendedName>
</protein>
<evidence type="ECO:0000256" key="1">
    <source>
        <dbReference type="SAM" id="MobiDB-lite"/>
    </source>
</evidence>
<evidence type="ECO:0000256" key="3">
    <source>
        <dbReference type="SAM" id="SignalP"/>
    </source>
</evidence>
<evidence type="ECO:0000313" key="4">
    <source>
        <dbReference type="EMBL" id="CAC5398054.1"/>
    </source>
</evidence>
<sequence>MDFILFILTIFEFINIVKGLGCQSSYYHCTGYDWCCPYGYYCTGTSTCNANPYSSYSSYSSSYSSSISSARIGYIVGGCIGGLVILTCIIVAVCKSSSKPGRVIAPPAGQRTTLIAATTAQPTNGMHPMHGQQSSVPSSHNIANPPPSYNHM</sequence>
<feature type="transmembrane region" description="Helical" evidence="2">
    <location>
        <begin position="72"/>
        <end position="94"/>
    </location>
</feature>
<keyword evidence="2" id="KW-0472">Membrane</keyword>
<dbReference type="AlphaFoldDB" id="A0A6J8CSE3"/>
<accession>A0A6J8CSE3</accession>
<feature type="region of interest" description="Disordered" evidence="1">
    <location>
        <begin position="126"/>
        <end position="152"/>
    </location>
</feature>
<dbReference type="Proteomes" id="UP000507470">
    <property type="component" value="Unassembled WGS sequence"/>
</dbReference>
<keyword evidence="5" id="KW-1185">Reference proteome</keyword>
<dbReference type="EMBL" id="CACVKT020005808">
    <property type="protein sequence ID" value="CAC5398054.1"/>
    <property type="molecule type" value="Genomic_DNA"/>
</dbReference>
<keyword evidence="3" id="KW-0732">Signal</keyword>
<gene>
    <name evidence="4" type="ORF">MCOR_32452</name>
</gene>
<evidence type="ECO:0000313" key="5">
    <source>
        <dbReference type="Proteomes" id="UP000507470"/>
    </source>
</evidence>
<feature type="signal peptide" evidence="3">
    <location>
        <begin position="1"/>
        <end position="19"/>
    </location>
</feature>
<proteinExistence type="predicted"/>
<evidence type="ECO:0008006" key="6">
    <source>
        <dbReference type="Google" id="ProtNLM"/>
    </source>
</evidence>
<organism evidence="4 5">
    <name type="scientific">Mytilus coruscus</name>
    <name type="common">Sea mussel</name>
    <dbReference type="NCBI Taxonomy" id="42192"/>
    <lineage>
        <taxon>Eukaryota</taxon>
        <taxon>Metazoa</taxon>
        <taxon>Spiralia</taxon>
        <taxon>Lophotrochozoa</taxon>
        <taxon>Mollusca</taxon>
        <taxon>Bivalvia</taxon>
        <taxon>Autobranchia</taxon>
        <taxon>Pteriomorphia</taxon>
        <taxon>Mytilida</taxon>
        <taxon>Mytiloidea</taxon>
        <taxon>Mytilidae</taxon>
        <taxon>Mytilinae</taxon>
        <taxon>Mytilus</taxon>
    </lineage>
</organism>
<feature type="compositionally biased region" description="Polar residues" evidence="1">
    <location>
        <begin position="131"/>
        <end position="142"/>
    </location>
</feature>
<evidence type="ECO:0000256" key="2">
    <source>
        <dbReference type="SAM" id="Phobius"/>
    </source>
</evidence>
<feature type="chain" id="PRO_5026662806" description="Cysteine and tyrosine-rich protein 1" evidence="3">
    <location>
        <begin position="20"/>
        <end position="152"/>
    </location>
</feature>
<reference evidence="4 5" key="1">
    <citation type="submission" date="2020-06" db="EMBL/GenBank/DDBJ databases">
        <authorList>
            <person name="Li R."/>
            <person name="Bekaert M."/>
        </authorList>
    </citation>
    <scope>NUCLEOTIDE SEQUENCE [LARGE SCALE GENOMIC DNA]</scope>
    <source>
        <strain evidence="5">wild</strain>
    </source>
</reference>
<keyword evidence="2" id="KW-0812">Transmembrane</keyword>